<name>A0ABN3JNR5_9ACTN</name>
<evidence type="ECO:0000256" key="1">
    <source>
        <dbReference type="SAM" id="MobiDB-lite"/>
    </source>
</evidence>
<proteinExistence type="predicted"/>
<sequence length="122" mass="11978">MPIPRAAGPRALPAPWAAGATGTAGGKGPRRAAPARVRAYAAGAVPVAPPPPEPAAPNVPAPSLPPPPPGGTAARCYGELRTPDVAKPPARVLSRSEEMTRGGRPRASSGQGEGCLTASAPG</sequence>
<dbReference type="EMBL" id="BAAATK010000014">
    <property type="protein sequence ID" value="GAA2435792.1"/>
    <property type="molecule type" value="Genomic_DNA"/>
</dbReference>
<feature type="region of interest" description="Disordered" evidence="1">
    <location>
        <begin position="1"/>
        <end position="122"/>
    </location>
</feature>
<dbReference type="Proteomes" id="UP001500460">
    <property type="component" value="Unassembled WGS sequence"/>
</dbReference>
<protein>
    <recommendedName>
        <fullName evidence="4">Secreted protein</fullName>
    </recommendedName>
</protein>
<feature type="compositionally biased region" description="Low complexity" evidence="1">
    <location>
        <begin position="1"/>
        <end position="21"/>
    </location>
</feature>
<gene>
    <name evidence="2" type="ORF">GCM10010421_26700</name>
</gene>
<feature type="compositionally biased region" description="Pro residues" evidence="1">
    <location>
        <begin position="47"/>
        <end position="70"/>
    </location>
</feature>
<keyword evidence="3" id="KW-1185">Reference proteome</keyword>
<feature type="compositionally biased region" description="Low complexity" evidence="1">
    <location>
        <begin position="31"/>
        <end position="46"/>
    </location>
</feature>
<evidence type="ECO:0008006" key="4">
    <source>
        <dbReference type="Google" id="ProtNLM"/>
    </source>
</evidence>
<reference evidence="2 3" key="1">
    <citation type="journal article" date="2019" name="Int. J. Syst. Evol. Microbiol.">
        <title>The Global Catalogue of Microorganisms (GCM) 10K type strain sequencing project: providing services to taxonomists for standard genome sequencing and annotation.</title>
        <authorList>
            <consortium name="The Broad Institute Genomics Platform"/>
            <consortium name="The Broad Institute Genome Sequencing Center for Infectious Disease"/>
            <person name="Wu L."/>
            <person name="Ma J."/>
        </authorList>
    </citation>
    <scope>NUCLEOTIDE SEQUENCE [LARGE SCALE GENOMIC DNA]</scope>
    <source>
        <strain evidence="2 3">JCM 6922</strain>
    </source>
</reference>
<evidence type="ECO:0000313" key="3">
    <source>
        <dbReference type="Proteomes" id="UP001500460"/>
    </source>
</evidence>
<evidence type="ECO:0000313" key="2">
    <source>
        <dbReference type="EMBL" id="GAA2435792.1"/>
    </source>
</evidence>
<organism evidence="2 3">
    <name type="scientific">Streptomyces glaucus</name>
    <dbReference type="NCBI Taxonomy" id="284029"/>
    <lineage>
        <taxon>Bacteria</taxon>
        <taxon>Bacillati</taxon>
        <taxon>Actinomycetota</taxon>
        <taxon>Actinomycetes</taxon>
        <taxon>Kitasatosporales</taxon>
        <taxon>Streptomycetaceae</taxon>
        <taxon>Streptomyces</taxon>
    </lineage>
</organism>
<accession>A0ABN3JNR5</accession>
<comment type="caution">
    <text evidence="2">The sequence shown here is derived from an EMBL/GenBank/DDBJ whole genome shotgun (WGS) entry which is preliminary data.</text>
</comment>